<dbReference type="RefSeq" id="WP_138126437.1">
    <property type="nucleotide sequence ID" value="NZ_SWLG01000007.1"/>
</dbReference>
<reference evidence="2 3" key="1">
    <citation type="submission" date="2019-04" db="EMBL/GenBank/DDBJ databases">
        <title>Bacillus caeni sp. nov., a bacterium isolated from mangrove sediment.</title>
        <authorList>
            <person name="Huang H."/>
            <person name="Mo K."/>
            <person name="Hu Y."/>
        </authorList>
    </citation>
    <scope>NUCLEOTIDE SEQUENCE [LARGE SCALE GENOMIC DNA]</scope>
    <source>
        <strain evidence="2 3">HB172195</strain>
    </source>
</reference>
<dbReference type="InterPro" id="IPR027393">
    <property type="entry name" value="Virus_scaffolding_prot_C"/>
</dbReference>
<protein>
    <submittedName>
        <fullName evidence="2">IDEAL domain-containing protein</fullName>
    </submittedName>
</protein>
<dbReference type="SMART" id="SM00914">
    <property type="entry name" value="IDEAL"/>
    <property type="match status" value="1"/>
</dbReference>
<dbReference type="Gene3D" id="4.10.810.10">
    <property type="entry name" value="Virus Scaffolding Protein, Chain A"/>
    <property type="match status" value="1"/>
</dbReference>
<dbReference type="AlphaFoldDB" id="A0A5R9F0F3"/>
<feature type="domain" description="IDEAL" evidence="1">
    <location>
        <begin position="34"/>
        <end position="66"/>
    </location>
</feature>
<proteinExistence type="predicted"/>
<dbReference type="EMBL" id="SWLG01000007">
    <property type="protein sequence ID" value="TLS37092.1"/>
    <property type="molecule type" value="Genomic_DNA"/>
</dbReference>
<keyword evidence="3" id="KW-1185">Reference proteome</keyword>
<dbReference type="InterPro" id="IPR014957">
    <property type="entry name" value="IDEAL_dom"/>
</dbReference>
<dbReference type="Pfam" id="PF08858">
    <property type="entry name" value="IDEAL"/>
    <property type="match status" value="1"/>
</dbReference>
<evidence type="ECO:0000313" key="3">
    <source>
        <dbReference type="Proteomes" id="UP000308230"/>
    </source>
</evidence>
<sequence>MEERNLSTNIDQYISDKRQAIVESLIKEIQTSAVHAEYRRYFLKREIDKALDARDEEQFISLSNRLKEIS</sequence>
<accession>A0A5R9F0F3</accession>
<dbReference type="Proteomes" id="UP000308230">
    <property type="component" value="Unassembled WGS sequence"/>
</dbReference>
<gene>
    <name evidence="2" type="ORF">FCL54_11225</name>
</gene>
<organism evidence="2 3">
    <name type="scientific">Exobacillus caeni</name>
    <dbReference type="NCBI Taxonomy" id="2574798"/>
    <lineage>
        <taxon>Bacteria</taxon>
        <taxon>Bacillati</taxon>
        <taxon>Bacillota</taxon>
        <taxon>Bacilli</taxon>
        <taxon>Bacillales</taxon>
        <taxon>Guptibacillaceae</taxon>
        <taxon>Exobacillus</taxon>
    </lineage>
</organism>
<comment type="caution">
    <text evidence="2">The sequence shown here is derived from an EMBL/GenBank/DDBJ whole genome shotgun (WGS) entry which is preliminary data.</text>
</comment>
<evidence type="ECO:0000259" key="1">
    <source>
        <dbReference type="SMART" id="SM00914"/>
    </source>
</evidence>
<name>A0A5R9F0F3_9BACL</name>
<dbReference type="OrthoDB" id="2969764at2"/>
<evidence type="ECO:0000313" key="2">
    <source>
        <dbReference type="EMBL" id="TLS37092.1"/>
    </source>
</evidence>